<name>A0A8S2NG98_9BILA</name>
<sequence length="149" mass="16765">MGKFLYIENAQDRSHDDAGTIATPRSQLRIHVQQITNKDQINWYGENTKQPLEMNEIPSVSRHGESSVLFSGRGRVRPTDRDSVVTPTNILYDSDEFKKTTNKFKFKPKSCLFTMLSIIALIIIVALAIVIAFLATAGERASQSTSKYK</sequence>
<reference evidence="2" key="1">
    <citation type="submission" date="2021-02" db="EMBL/GenBank/DDBJ databases">
        <authorList>
            <person name="Nowell W R."/>
        </authorList>
    </citation>
    <scope>NUCLEOTIDE SEQUENCE</scope>
</reference>
<evidence type="ECO:0000256" key="1">
    <source>
        <dbReference type="SAM" id="Phobius"/>
    </source>
</evidence>
<protein>
    <submittedName>
        <fullName evidence="2">Uncharacterized protein</fullName>
    </submittedName>
</protein>
<gene>
    <name evidence="2" type="ORF">SMN809_LOCUS11860</name>
</gene>
<dbReference type="Proteomes" id="UP000676336">
    <property type="component" value="Unassembled WGS sequence"/>
</dbReference>
<comment type="caution">
    <text evidence="2">The sequence shown here is derived from an EMBL/GenBank/DDBJ whole genome shotgun (WGS) entry which is preliminary data.</text>
</comment>
<feature type="transmembrane region" description="Helical" evidence="1">
    <location>
        <begin position="112"/>
        <end position="135"/>
    </location>
</feature>
<dbReference type="EMBL" id="CAJOBI010004370">
    <property type="protein sequence ID" value="CAF3999617.1"/>
    <property type="molecule type" value="Genomic_DNA"/>
</dbReference>
<organism evidence="2 3">
    <name type="scientific">Rotaria magnacalcarata</name>
    <dbReference type="NCBI Taxonomy" id="392030"/>
    <lineage>
        <taxon>Eukaryota</taxon>
        <taxon>Metazoa</taxon>
        <taxon>Spiralia</taxon>
        <taxon>Gnathifera</taxon>
        <taxon>Rotifera</taxon>
        <taxon>Eurotatoria</taxon>
        <taxon>Bdelloidea</taxon>
        <taxon>Philodinida</taxon>
        <taxon>Philodinidae</taxon>
        <taxon>Rotaria</taxon>
    </lineage>
</organism>
<accession>A0A8S2NG98</accession>
<dbReference type="AlphaFoldDB" id="A0A8S2NG98"/>
<evidence type="ECO:0000313" key="3">
    <source>
        <dbReference type="Proteomes" id="UP000676336"/>
    </source>
</evidence>
<keyword evidence="1" id="KW-1133">Transmembrane helix</keyword>
<proteinExistence type="predicted"/>
<evidence type="ECO:0000313" key="2">
    <source>
        <dbReference type="EMBL" id="CAF3999617.1"/>
    </source>
</evidence>
<keyword evidence="1" id="KW-0812">Transmembrane</keyword>
<keyword evidence="1" id="KW-0472">Membrane</keyword>